<evidence type="ECO:0000256" key="6">
    <source>
        <dbReference type="ARBA" id="ARBA00023136"/>
    </source>
</evidence>
<evidence type="ECO:0000256" key="2">
    <source>
        <dbReference type="ARBA" id="ARBA00008163"/>
    </source>
</evidence>
<evidence type="ECO:0000313" key="9">
    <source>
        <dbReference type="EMBL" id="TKS57623.1"/>
    </source>
</evidence>
<keyword evidence="7" id="KW-0998">Cell outer membrane</keyword>
<evidence type="ECO:0008006" key="11">
    <source>
        <dbReference type="Google" id="ProtNLM"/>
    </source>
</evidence>
<evidence type="ECO:0000256" key="5">
    <source>
        <dbReference type="ARBA" id="ARBA00022729"/>
    </source>
</evidence>
<dbReference type="OrthoDB" id="9765571at2"/>
<evidence type="ECO:0000256" key="1">
    <source>
        <dbReference type="ARBA" id="ARBA00004571"/>
    </source>
</evidence>
<dbReference type="GO" id="GO:0009279">
    <property type="term" value="C:cell outer membrane"/>
    <property type="evidence" value="ECO:0007669"/>
    <property type="project" value="UniProtKB-SubCell"/>
</dbReference>
<evidence type="ECO:0000313" key="10">
    <source>
        <dbReference type="Proteomes" id="UP000306552"/>
    </source>
</evidence>
<comment type="caution">
    <text evidence="9">The sequence shown here is derived from an EMBL/GenBank/DDBJ whole genome shotgun (WGS) entry which is preliminary data.</text>
</comment>
<dbReference type="PANTHER" id="PTHR35093:SF8">
    <property type="entry name" value="OUTER MEMBRANE PROTEIN NMB0088-RELATED"/>
    <property type="match status" value="1"/>
</dbReference>
<evidence type="ECO:0000256" key="8">
    <source>
        <dbReference type="SAM" id="SignalP"/>
    </source>
</evidence>
<dbReference type="Gene3D" id="2.40.160.60">
    <property type="entry name" value="Outer membrane protein transport protein (OMPP1/FadL/TodX)"/>
    <property type="match status" value="1"/>
</dbReference>
<comment type="subcellular location">
    <subcellularLocation>
        <location evidence="1">Cell outer membrane</location>
        <topology evidence="1">Multi-pass membrane protein</topology>
    </subcellularLocation>
</comment>
<dbReference type="InterPro" id="IPR005017">
    <property type="entry name" value="OMPP1/FadL/TodX"/>
</dbReference>
<evidence type="ECO:0000256" key="4">
    <source>
        <dbReference type="ARBA" id="ARBA00022692"/>
    </source>
</evidence>
<sequence>MKFKILIALLLIPMGLMFAQDLTDAVRFSRQDLMGTARFSGMSGAFSSLGGDLSALKLNPSGSSIFLTNHASGTLNLNIRSNDVNFTDGLTSDNETTFDLNQAGIVFVFASNNEDATLSKYAYGFTYEQIANYDDSYVARGNNSQSIDQFFVDSANGLPLDLLTPLAGESVSDLYVFLGETEGVSAQNALLGFQSFVIDPVDPDDFNNTIYTSNMTADNVLQDYIIREDGYHGKFSFNASVELSKRFYFGLNLNAHYMEYDRFTSFLETNSDPTSDINSIRFDNRLRTRANAFSFQLGSIVKITDQLRAALSYESPTWFNVSDETTQFIRTGSEEFGPASVDPNVLNIFPNYNYRTASQWTAGLSYIFGGKGLLSVDYNIQDYSNAKFTSNSLEFLNAEIDQNLTSAGNLNIGGEYVYKQLKFRGGYFFQETPYENNFFQGDLEGFSLGLGYTINNVNIDLAYSLASIDRNDRLFETGLDQRAQIASDITNLFLTVSFGF</sequence>
<dbReference type="SUPFAM" id="SSF56935">
    <property type="entry name" value="Porins"/>
    <property type="match status" value="1"/>
</dbReference>
<keyword evidence="10" id="KW-1185">Reference proteome</keyword>
<dbReference type="EMBL" id="SWMU01000001">
    <property type="protein sequence ID" value="TKS57623.1"/>
    <property type="molecule type" value="Genomic_DNA"/>
</dbReference>
<evidence type="ECO:0000256" key="7">
    <source>
        <dbReference type="ARBA" id="ARBA00023237"/>
    </source>
</evidence>
<accession>A0A4U5TTY8</accession>
<dbReference type="AlphaFoldDB" id="A0A4U5TTY8"/>
<dbReference type="Proteomes" id="UP000306552">
    <property type="component" value="Unassembled WGS sequence"/>
</dbReference>
<feature type="chain" id="PRO_5020635141" description="Transporter" evidence="8">
    <location>
        <begin position="20"/>
        <end position="500"/>
    </location>
</feature>
<organism evidence="9 10">
    <name type="scientific">Mesohalobacter halotolerans</name>
    <dbReference type="NCBI Taxonomy" id="1883405"/>
    <lineage>
        <taxon>Bacteria</taxon>
        <taxon>Pseudomonadati</taxon>
        <taxon>Bacteroidota</taxon>
        <taxon>Flavobacteriia</taxon>
        <taxon>Flavobacteriales</taxon>
        <taxon>Flavobacteriaceae</taxon>
        <taxon>Mesohalobacter</taxon>
    </lineage>
</organism>
<dbReference type="GO" id="GO:0015483">
    <property type="term" value="F:long-chain fatty acid transporting porin activity"/>
    <property type="evidence" value="ECO:0007669"/>
    <property type="project" value="TreeGrafter"/>
</dbReference>
<protein>
    <recommendedName>
        <fullName evidence="11">Transporter</fullName>
    </recommendedName>
</protein>
<dbReference type="PANTHER" id="PTHR35093">
    <property type="entry name" value="OUTER MEMBRANE PROTEIN NMB0088-RELATED"/>
    <property type="match status" value="1"/>
</dbReference>
<name>A0A4U5TTY8_9FLAO</name>
<keyword evidence="5 8" id="KW-0732">Signal</keyword>
<proteinExistence type="inferred from homology"/>
<reference evidence="9 10" key="1">
    <citation type="submission" date="2019-04" db="EMBL/GenBank/DDBJ databases">
        <title>Psychroflexus halotolerans sp. nov., isolated from a marine solar saltern.</title>
        <authorList>
            <person name="Feng X."/>
        </authorList>
    </citation>
    <scope>NUCLEOTIDE SEQUENCE [LARGE SCALE GENOMIC DNA]</scope>
    <source>
        <strain evidence="9 10">WDS2C27</strain>
    </source>
</reference>
<dbReference type="Pfam" id="PF03349">
    <property type="entry name" value="Toluene_X"/>
    <property type="match status" value="1"/>
</dbReference>
<keyword evidence="4" id="KW-0812">Transmembrane</keyword>
<keyword evidence="3" id="KW-1134">Transmembrane beta strand</keyword>
<feature type="signal peptide" evidence="8">
    <location>
        <begin position="1"/>
        <end position="19"/>
    </location>
</feature>
<keyword evidence="6" id="KW-0472">Membrane</keyword>
<gene>
    <name evidence="9" type="ORF">FCN74_04195</name>
</gene>
<evidence type="ECO:0000256" key="3">
    <source>
        <dbReference type="ARBA" id="ARBA00022452"/>
    </source>
</evidence>
<comment type="similarity">
    <text evidence="2">Belongs to the OmpP1/FadL family.</text>
</comment>
<dbReference type="RefSeq" id="WP_138931323.1">
    <property type="nucleotide sequence ID" value="NZ_SWMU01000001.1"/>
</dbReference>